<gene>
    <name evidence="2" type="ORF">DF947_07825</name>
</gene>
<dbReference type="SUPFAM" id="SSF56935">
    <property type="entry name" value="Porins"/>
    <property type="match status" value="1"/>
</dbReference>
<dbReference type="Gene3D" id="2.170.130.10">
    <property type="entry name" value="TonB-dependent receptor, plug domain"/>
    <property type="match status" value="1"/>
</dbReference>
<evidence type="ECO:0000256" key="1">
    <source>
        <dbReference type="SAM" id="SignalP"/>
    </source>
</evidence>
<proteinExistence type="predicted"/>
<dbReference type="EMBL" id="QGNY01000002">
    <property type="protein sequence ID" value="PWS32966.1"/>
    <property type="molecule type" value="Genomic_DNA"/>
</dbReference>
<dbReference type="Proteomes" id="UP000245391">
    <property type="component" value="Unassembled WGS sequence"/>
</dbReference>
<evidence type="ECO:0000313" key="3">
    <source>
        <dbReference type="Proteomes" id="UP000245391"/>
    </source>
</evidence>
<evidence type="ECO:0008006" key="4">
    <source>
        <dbReference type="Google" id="ProtNLM"/>
    </source>
</evidence>
<name>A0A317F5Z0_9SPHI</name>
<reference evidence="3" key="1">
    <citation type="submission" date="2018-05" db="EMBL/GenBank/DDBJ databases">
        <title>Pedobacter paludis sp. nov., isolated from wetland soil.</title>
        <authorList>
            <person name="Zhang Y."/>
        </authorList>
    </citation>
    <scope>NUCLEOTIDE SEQUENCE [LARGE SCALE GENOMIC DNA]</scope>
    <source>
        <strain evidence="3">R-8</strain>
    </source>
</reference>
<keyword evidence="1" id="KW-0732">Signal</keyword>
<organism evidence="2 3">
    <name type="scientific">Pedobacter paludis</name>
    <dbReference type="NCBI Taxonomy" id="2203212"/>
    <lineage>
        <taxon>Bacteria</taxon>
        <taxon>Pseudomonadati</taxon>
        <taxon>Bacteroidota</taxon>
        <taxon>Sphingobacteriia</taxon>
        <taxon>Sphingobacteriales</taxon>
        <taxon>Sphingobacteriaceae</taxon>
        <taxon>Pedobacter</taxon>
    </lineage>
</organism>
<sequence length="177" mass="20057">MKLKALLILFLIFAGNASAQISDAFNRDLEKNRVIKSEKPVRICAPSRAGVLANPPLYVVNDIEDFNPTSFSAINPKDIESMQVFKYSEAKDKYGDKAKNGVISVTLKKGVKLLALYKVLGKIKKRDLNLPIYINTEKLIIREGFYLSENKIESVKVIEKPTDKIKEERYIQILLKP</sequence>
<feature type="chain" id="PRO_5016407003" description="TonB-dependent receptor plug domain-containing protein" evidence="1">
    <location>
        <begin position="20"/>
        <end position="177"/>
    </location>
</feature>
<dbReference type="OrthoDB" id="767194at2"/>
<comment type="caution">
    <text evidence="2">The sequence shown here is derived from an EMBL/GenBank/DDBJ whole genome shotgun (WGS) entry which is preliminary data.</text>
</comment>
<protein>
    <recommendedName>
        <fullName evidence="4">TonB-dependent receptor plug domain-containing protein</fullName>
    </recommendedName>
</protein>
<dbReference type="InterPro" id="IPR037066">
    <property type="entry name" value="Plug_dom_sf"/>
</dbReference>
<feature type="signal peptide" evidence="1">
    <location>
        <begin position="1"/>
        <end position="19"/>
    </location>
</feature>
<keyword evidence="3" id="KW-1185">Reference proteome</keyword>
<accession>A0A317F5Z0</accession>
<evidence type="ECO:0000313" key="2">
    <source>
        <dbReference type="EMBL" id="PWS32966.1"/>
    </source>
</evidence>
<dbReference type="RefSeq" id="WP_109929127.1">
    <property type="nucleotide sequence ID" value="NZ_QGNY01000002.1"/>
</dbReference>
<dbReference type="AlphaFoldDB" id="A0A317F5Z0"/>